<protein>
    <submittedName>
        <fullName evidence="1">Uncharacterized protein</fullName>
    </submittedName>
</protein>
<dbReference type="AlphaFoldDB" id="A0A377Y3V4"/>
<reference evidence="1 2" key="1">
    <citation type="submission" date="2018-06" db="EMBL/GenBank/DDBJ databases">
        <authorList>
            <consortium name="Pathogen Informatics"/>
            <person name="Doyle S."/>
        </authorList>
    </citation>
    <scope>NUCLEOTIDE SEQUENCE [LARGE SCALE GENOMIC DNA]</scope>
    <source>
        <strain evidence="1 2">NCTC5052</strain>
    </source>
</reference>
<sequence>MREPICLEQAEYKSALAASLFETILEKACAECSETLLNHISLACDLNQEIHRALIAELGMGGAK</sequence>
<gene>
    <name evidence="1" type="ORF">NCTC5052_03943</name>
</gene>
<evidence type="ECO:0000313" key="2">
    <source>
        <dbReference type="Proteomes" id="UP000254103"/>
    </source>
</evidence>
<evidence type="ECO:0000313" key="1">
    <source>
        <dbReference type="EMBL" id="STT95439.1"/>
    </source>
</evidence>
<dbReference type="EMBL" id="UGLJ01000002">
    <property type="protein sequence ID" value="STT95439.1"/>
    <property type="molecule type" value="Genomic_DNA"/>
</dbReference>
<organism evidence="1 2">
    <name type="scientific">Klebsiella pneumoniae</name>
    <dbReference type="NCBI Taxonomy" id="573"/>
    <lineage>
        <taxon>Bacteria</taxon>
        <taxon>Pseudomonadati</taxon>
        <taxon>Pseudomonadota</taxon>
        <taxon>Gammaproteobacteria</taxon>
        <taxon>Enterobacterales</taxon>
        <taxon>Enterobacteriaceae</taxon>
        <taxon>Klebsiella/Raoultella group</taxon>
        <taxon>Klebsiella</taxon>
        <taxon>Klebsiella pneumoniae complex</taxon>
    </lineage>
</organism>
<proteinExistence type="predicted"/>
<name>A0A377Y3V4_KLEPN</name>
<dbReference type="RefSeq" id="WP_032422853.1">
    <property type="nucleotide sequence ID" value="NZ_BILI01000005.1"/>
</dbReference>
<dbReference type="Proteomes" id="UP000254103">
    <property type="component" value="Unassembled WGS sequence"/>
</dbReference>
<accession>A0A377Y3V4</accession>